<dbReference type="InterPro" id="IPR018357">
    <property type="entry name" value="Hexapep_transf_CS"/>
</dbReference>
<evidence type="ECO:0000313" key="4">
    <source>
        <dbReference type="Proteomes" id="UP000661691"/>
    </source>
</evidence>
<comment type="caution">
    <text evidence="3">The sequence shown here is derived from an EMBL/GenBank/DDBJ whole genome shotgun (WGS) entry which is preliminary data.</text>
</comment>
<dbReference type="Proteomes" id="UP000661691">
    <property type="component" value="Unassembled WGS sequence"/>
</dbReference>
<name>A0A926RUB4_9BACL</name>
<dbReference type="EMBL" id="JACXAH010000008">
    <property type="protein sequence ID" value="MBD1372179.1"/>
    <property type="molecule type" value="Genomic_DNA"/>
</dbReference>
<keyword evidence="1" id="KW-0808">Transferase</keyword>
<evidence type="ECO:0000256" key="1">
    <source>
        <dbReference type="ARBA" id="ARBA00022679"/>
    </source>
</evidence>
<evidence type="ECO:0000313" key="3">
    <source>
        <dbReference type="EMBL" id="MBD1372179.1"/>
    </source>
</evidence>
<keyword evidence="4" id="KW-1185">Reference proteome</keyword>
<proteinExistence type="predicted"/>
<dbReference type="RefSeq" id="WP_191141884.1">
    <property type="nucleotide sequence ID" value="NZ_JACXAH010000008.1"/>
</dbReference>
<protein>
    <submittedName>
        <fullName evidence="3">N-acetyltransferase</fullName>
    </submittedName>
</protein>
<dbReference type="InterPro" id="IPR050179">
    <property type="entry name" value="Trans_hexapeptide_repeat"/>
</dbReference>
<dbReference type="GO" id="GO:0016740">
    <property type="term" value="F:transferase activity"/>
    <property type="evidence" value="ECO:0007669"/>
    <property type="project" value="UniProtKB-KW"/>
</dbReference>
<keyword evidence="2" id="KW-0677">Repeat</keyword>
<sequence length="248" mass="26654">MHNVVHQTAVLGENVKVGYFSVIEEGVKIGSDVIIGNNVTIHAGVTIGDGVYICDNSVIGRWPRPAKASTVKVDANLEPLVIGVGTTIGAGVVLYRGSRFGREVMIGDQASVREKCHIGDQVVIGRGVAVENEVKIGSFTKIQTNAYITSYTTLEERVFIAPTVTTTNDNFMGRTKERFKFVKGPLVKKGARIGGGSILLPGITVAEETFVAAGCLVNKDTEPAKLYVGVPARTLRDVPEREKLENQE</sequence>
<dbReference type="CDD" id="cd03358">
    <property type="entry name" value="LbH_WxcM_N_like"/>
    <property type="match status" value="1"/>
</dbReference>
<gene>
    <name evidence="3" type="ORF">IC620_07360</name>
</gene>
<accession>A0A926RUB4</accession>
<dbReference type="InterPro" id="IPR011004">
    <property type="entry name" value="Trimer_LpxA-like_sf"/>
</dbReference>
<evidence type="ECO:0000256" key="2">
    <source>
        <dbReference type="ARBA" id="ARBA00022737"/>
    </source>
</evidence>
<dbReference type="PANTHER" id="PTHR43300">
    <property type="entry name" value="ACETYLTRANSFERASE"/>
    <property type="match status" value="1"/>
</dbReference>
<organism evidence="3 4">
    <name type="scientific">Polycladospora coralii</name>
    <dbReference type="NCBI Taxonomy" id="2771432"/>
    <lineage>
        <taxon>Bacteria</taxon>
        <taxon>Bacillati</taxon>
        <taxon>Bacillota</taxon>
        <taxon>Bacilli</taxon>
        <taxon>Bacillales</taxon>
        <taxon>Thermoactinomycetaceae</taxon>
        <taxon>Polycladospora</taxon>
    </lineage>
</organism>
<dbReference type="Pfam" id="PF00132">
    <property type="entry name" value="Hexapep"/>
    <property type="match status" value="1"/>
</dbReference>
<dbReference type="SUPFAM" id="SSF51161">
    <property type="entry name" value="Trimeric LpxA-like enzymes"/>
    <property type="match status" value="1"/>
</dbReference>
<dbReference type="Gene3D" id="2.160.10.10">
    <property type="entry name" value="Hexapeptide repeat proteins"/>
    <property type="match status" value="2"/>
</dbReference>
<reference evidence="3" key="1">
    <citation type="submission" date="2020-09" db="EMBL/GenBank/DDBJ databases">
        <title>A novel bacterium of genus Hazenella, isolated from South China Sea.</title>
        <authorList>
            <person name="Huang H."/>
            <person name="Mo K."/>
            <person name="Hu Y."/>
        </authorList>
    </citation>
    <scope>NUCLEOTIDE SEQUENCE</scope>
    <source>
        <strain evidence="3">IB182357</strain>
    </source>
</reference>
<dbReference type="InterPro" id="IPR001451">
    <property type="entry name" value="Hexapep"/>
</dbReference>
<dbReference type="PANTHER" id="PTHR43300:SF4">
    <property type="entry name" value="ACYL-[ACYL-CARRIER-PROTEIN]--UDP-N-ACETYLGLUCOSAMINE O-ACYLTRANSFERASE"/>
    <property type="match status" value="1"/>
</dbReference>
<dbReference type="PROSITE" id="PS00101">
    <property type="entry name" value="HEXAPEP_TRANSFERASES"/>
    <property type="match status" value="2"/>
</dbReference>
<dbReference type="AlphaFoldDB" id="A0A926RUB4"/>